<feature type="domain" description="DUF11" evidence="1">
    <location>
        <begin position="160"/>
        <end position="271"/>
    </location>
</feature>
<dbReference type="InterPro" id="IPR001434">
    <property type="entry name" value="OmcB-like_DUF11"/>
</dbReference>
<dbReference type="PATRIC" id="fig|1605367.3.peg.1546"/>
<reference evidence="2 3" key="1">
    <citation type="submission" date="2015-07" db="EMBL/GenBank/DDBJ databases">
        <title>The draft genome sequence of Leadbetterella sp. JN14-9.</title>
        <authorList>
            <person name="Liu Y."/>
            <person name="Du J."/>
            <person name="Shao Z."/>
        </authorList>
    </citation>
    <scope>NUCLEOTIDE SEQUENCE [LARGE SCALE GENOMIC DNA]</scope>
    <source>
        <strain evidence="2 3">JN14-9</strain>
    </source>
</reference>
<evidence type="ECO:0000313" key="3">
    <source>
        <dbReference type="Proteomes" id="UP000050454"/>
    </source>
</evidence>
<evidence type="ECO:0000259" key="1">
    <source>
        <dbReference type="Pfam" id="PF01345"/>
    </source>
</evidence>
<dbReference type="RefSeq" id="WP_055143303.1">
    <property type="nucleotide sequence ID" value="NZ_JXSZ01000005.1"/>
</dbReference>
<dbReference type="EMBL" id="LGTQ01000005">
    <property type="protein sequence ID" value="KPM49250.1"/>
    <property type="molecule type" value="Genomic_DNA"/>
</dbReference>
<name>A0A0P7C724_9BACT</name>
<accession>A0A0P7C724</accession>
<dbReference type="Pfam" id="PF01345">
    <property type="entry name" value="DUF11"/>
    <property type="match status" value="1"/>
</dbReference>
<evidence type="ECO:0000313" key="2">
    <source>
        <dbReference type="EMBL" id="KPM49250.1"/>
    </source>
</evidence>
<proteinExistence type="predicted"/>
<gene>
    <name evidence="2" type="ORF">AFM12_01060</name>
</gene>
<protein>
    <recommendedName>
        <fullName evidence="1">DUF11 domain-containing protein</fullName>
    </recommendedName>
</protein>
<comment type="caution">
    <text evidence="2">The sequence shown here is derived from an EMBL/GenBank/DDBJ whole genome shotgun (WGS) entry which is preliminary data.</text>
</comment>
<sequence length="995" mass="107463">MKNNYLIKKWNNPREGLFRALSTAVSMVLLMMSATVSFGQSPCATPIDFTVQSIDQSAEGVNDGKMIISGVPDSVLVGFELSSATPYSGTLTNPANAFSNLTTATETNTIGGYLSQTLANPADENGTNYVVRAQYPNGCYTDVVYNHPRVNWSETPDYTDLAVSITSSPSYAVEPGETVTINIAVTNVDTNTNVNTVTATGVQITVYDAVSGLTYTSTVSGDGTFDDPSNIWTVGDILPGETKSITLEYTLTDRGIYQIQAEVSTVTNTEDEYDSTPAEDAILMNEDDEGSVCISAPWDWCDTDSYSFEFSGLDANIITWQYSTDGGSNWTDIPGGTTVPNIGSVPLSKDSLIILGPAMFSYYYTDGATDDCQPDEPCCPIEIVPGVIPDLPDLTPEAICYGEPFPSKQAVDGTPLTDYDIDRGDVQYQWYQWDGSDPSSMVAIAGDTTVFDWTGLADTAGTYYYKIVGWDDLHETCRDSADFTFQVLDIEKPVASSNSPLCERDQLELTVANLSEYPNPTDYTFNWWHAPDSSRAQTGDSVGVASVVYNADSGMYVVQVSQTFTTISSPVYCEKKDTVDVIVYPLPDAPTVVDAEYCQFDTVDPVVNQVTDSTTNSYPYAVTNLVWYYQDTTGAPRYTGDPALDNFIDNTQPDTYGPFIVQNEDVNGCISDTVSFNININGLPEPPTVADLAYCEFTDPVPALTAGKTTENDDYGLIWWIGTDTTTVPGDPGAAPTPSTALIDTLTYYVSQVDSTLSTNCVSFTAQIDVYIRDVPEAPTMVNPEYCQDETATPLDDVAWFTPSVLSTTSPSDQDTLWTFDGVVDVTTAPTPTTTEAGSEYGIVSQVWSYDHPDGVSSPTVCPGPVEDFIVIVNPTPVFSLVAVNGLCDGLTPLNNGELYISDYRDSDTIRYTVGPTFDINNQAEPQQTGFNVDTNDGVFASGLTNPTVGSSATTYAVQVETEFGCTFEDTVDLAPKDCDCPGGYCEPASVSKIL</sequence>
<organism evidence="2 3">
    <name type="scientific">Jiulongibacter sediminis</name>
    <dbReference type="NCBI Taxonomy" id="1605367"/>
    <lineage>
        <taxon>Bacteria</taxon>
        <taxon>Pseudomonadati</taxon>
        <taxon>Bacteroidota</taxon>
        <taxon>Cytophagia</taxon>
        <taxon>Cytophagales</taxon>
        <taxon>Leadbetterellaceae</taxon>
        <taxon>Jiulongibacter</taxon>
    </lineage>
</organism>
<dbReference type="OrthoDB" id="947030at2"/>
<keyword evidence="3" id="KW-1185">Reference proteome</keyword>
<dbReference type="AlphaFoldDB" id="A0A0P7C724"/>
<dbReference type="STRING" id="1605367.AFM12_01060"/>
<dbReference type="Proteomes" id="UP000050454">
    <property type="component" value="Unassembled WGS sequence"/>
</dbReference>